<evidence type="ECO:0000313" key="3">
    <source>
        <dbReference type="Proteomes" id="UP001224775"/>
    </source>
</evidence>
<proteinExistence type="predicted"/>
<accession>A0AAD8YA62</accession>
<organism evidence="2 3">
    <name type="scientific">Skeletonema marinoi</name>
    <dbReference type="NCBI Taxonomy" id="267567"/>
    <lineage>
        <taxon>Eukaryota</taxon>
        <taxon>Sar</taxon>
        <taxon>Stramenopiles</taxon>
        <taxon>Ochrophyta</taxon>
        <taxon>Bacillariophyta</taxon>
        <taxon>Coscinodiscophyceae</taxon>
        <taxon>Thalassiosirophycidae</taxon>
        <taxon>Thalassiosirales</taxon>
        <taxon>Skeletonemataceae</taxon>
        <taxon>Skeletonema</taxon>
        <taxon>Skeletonema marinoi-dohrnii complex</taxon>
    </lineage>
</organism>
<dbReference type="EMBL" id="JATAAI010000010">
    <property type="protein sequence ID" value="KAK1742671.1"/>
    <property type="molecule type" value="Genomic_DNA"/>
</dbReference>
<feature type="region of interest" description="Disordered" evidence="1">
    <location>
        <begin position="272"/>
        <end position="294"/>
    </location>
</feature>
<feature type="region of interest" description="Disordered" evidence="1">
    <location>
        <begin position="1"/>
        <end position="36"/>
    </location>
</feature>
<keyword evidence="3" id="KW-1185">Reference proteome</keyword>
<gene>
    <name evidence="2" type="ORF">QTG54_006268</name>
</gene>
<sequence length="294" mass="32351">MKDDEAASSAAAGSSNPVAKVAAVPAAAAPPKTNIMPTSVAKKTNQKAAAKVNDNAAATKPASIPPVVVPPLVISSSRPSKRQRIELTPPSYAELKGDVNNLLQSLKANPDGGGDIRNNAVFSVGYYVDQLYAHITEIKRWGDDIVRFKDKQYRDATLIRIPKAFTDESFRTSSKTWIPHALNINGNGDVENATRRVIKYFVKHNKDVVLAALDEDGTNVLKPMSEAQVVAMMKDGKVRTFDERKKIMKHLRDHCGKEFLPSIRKMEALVKKTKEEEEEAAKKEESLSDEKRSN</sequence>
<dbReference type="AlphaFoldDB" id="A0AAD8YA62"/>
<dbReference type="Proteomes" id="UP001224775">
    <property type="component" value="Unassembled WGS sequence"/>
</dbReference>
<reference evidence="2" key="1">
    <citation type="submission" date="2023-06" db="EMBL/GenBank/DDBJ databases">
        <title>Survivors Of The Sea: Transcriptome response of Skeletonema marinoi to long-term dormancy.</title>
        <authorList>
            <person name="Pinder M.I.M."/>
            <person name="Kourtchenko O."/>
            <person name="Robertson E.K."/>
            <person name="Larsson T."/>
            <person name="Maumus F."/>
            <person name="Osuna-Cruz C.M."/>
            <person name="Vancaester E."/>
            <person name="Stenow R."/>
            <person name="Vandepoele K."/>
            <person name="Ploug H."/>
            <person name="Bruchert V."/>
            <person name="Godhe A."/>
            <person name="Topel M."/>
        </authorList>
    </citation>
    <scope>NUCLEOTIDE SEQUENCE</scope>
    <source>
        <strain evidence="2">R05AC</strain>
    </source>
</reference>
<comment type="caution">
    <text evidence="2">The sequence shown here is derived from an EMBL/GenBank/DDBJ whole genome shotgun (WGS) entry which is preliminary data.</text>
</comment>
<name>A0AAD8YA62_9STRA</name>
<evidence type="ECO:0000313" key="2">
    <source>
        <dbReference type="EMBL" id="KAK1742671.1"/>
    </source>
</evidence>
<feature type="compositionally biased region" description="Low complexity" evidence="1">
    <location>
        <begin position="7"/>
        <end position="32"/>
    </location>
</feature>
<evidence type="ECO:0000256" key="1">
    <source>
        <dbReference type="SAM" id="MobiDB-lite"/>
    </source>
</evidence>
<protein>
    <submittedName>
        <fullName evidence="2">Uncharacterized protein</fullName>
    </submittedName>
</protein>